<dbReference type="PROSITE" id="PS50132">
    <property type="entry name" value="RGS"/>
    <property type="match status" value="1"/>
</dbReference>
<dbReference type="PANTHER" id="PTHR10845:SF192">
    <property type="entry name" value="DOUBLE HIT, ISOFORM B"/>
    <property type="match status" value="1"/>
</dbReference>
<evidence type="ECO:0000313" key="4">
    <source>
        <dbReference type="EMBL" id="CAD9670496.1"/>
    </source>
</evidence>
<dbReference type="EMBL" id="HBHJ01006692">
    <property type="protein sequence ID" value="CAD9670496.1"/>
    <property type="molecule type" value="Transcribed_RNA"/>
</dbReference>
<dbReference type="SUPFAM" id="SSF48097">
    <property type="entry name" value="Regulator of G-protein signaling, RGS"/>
    <property type="match status" value="1"/>
</dbReference>
<reference evidence="4" key="1">
    <citation type="submission" date="2021-01" db="EMBL/GenBank/DDBJ databases">
        <authorList>
            <person name="Corre E."/>
            <person name="Pelletier E."/>
            <person name="Niang G."/>
            <person name="Scheremetjew M."/>
            <person name="Finn R."/>
            <person name="Kale V."/>
            <person name="Holt S."/>
            <person name="Cochrane G."/>
            <person name="Meng A."/>
            <person name="Brown T."/>
            <person name="Cohen L."/>
        </authorList>
    </citation>
    <scope>NUCLEOTIDE SEQUENCE</scope>
    <source>
        <strain evidence="4">CCMP1243</strain>
    </source>
</reference>
<proteinExistence type="predicted"/>
<dbReference type="Gene3D" id="1.10.167.10">
    <property type="entry name" value="Regulator of G-protein Signalling 4, domain 2"/>
    <property type="match status" value="1"/>
</dbReference>
<dbReference type="SMART" id="SM00315">
    <property type="entry name" value="RGS"/>
    <property type="match status" value="1"/>
</dbReference>
<dbReference type="AlphaFoldDB" id="A0A7S2RGI9"/>
<gene>
    <name evidence="4" type="ORF">RMAR1173_LOCUS4344</name>
</gene>
<dbReference type="PROSITE" id="PS50176">
    <property type="entry name" value="ARM_REPEAT"/>
    <property type="match status" value="1"/>
</dbReference>
<dbReference type="PRINTS" id="PR01301">
    <property type="entry name" value="RGSPROTEIN"/>
</dbReference>
<evidence type="ECO:0000259" key="3">
    <source>
        <dbReference type="PROSITE" id="PS50132"/>
    </source>
</evidence>
<feature type="region of interest" description="Disordered" evidence="2">
    <location>
        <begin position="1"/>
        <end position="20"/>
    </location>
</feature>
<name>A0A7S2RGI9_9STRA</name>
<dbReference type="InterPro" id="IPR016137">
    <property type="entry name" value="RGS"/>
</dbReference>
<dbReference type="InterPro" id="IPR044926">
    <property type="entry name" value="RGS_subdomain_2"/>
</dbReference>
<dbReference type="PANTHER" id="PTHR10845">
    <property type="entry name" value="REGULATOR OF G PROTEIN SIGNALING"/>
    <property type="match status" value="1"/>
</dbReference>
<dbReference type="InterPro" id="IPR000225">
    <property type="entry name" value="Armadillo"/>
</dbReference>
<feature type="domain" description="RGS" evidence="3">
    <location>
        <begin position="276"/>
        <end position="404"/>
    </location>
</feature>
<sequence length="478" mass="54105">MFSLRSKKVAPVADLRPRQREAGHRTKAIVVHESLSEDYSHTVDYLMLHIRNLSEDPRQGLQAGEMMLSLSRVHSRFGQHRLACEWAREAVLQVDKSVKVESHPLLVEAVAWEKQLMGTIRKLNISTSFLTKDTSIRVIVLMCTEPGDPCVDVISLAEDLASTAETCFPPNQCTTVYAASVPALVEILHDPNAVVELIVAMSGDVNHLSAVLRASMQQPRCIVITPCISQGTLLEVVPSVQEASSRLLRYMNRRATECLRVNETVTEICRECSADTLHQVLRFPVSMGTLTMFTVHEYASENLMFLTACRDYARLFHGGYTMENMRTVQRTAREIYNRFIRMHAAEQLNLSCHLCKDIKKTLRQLFSQGVNADWDQTRVIFDHAVDATLLVIERDVFSRFWEQEGPRIDPYLTWCCTKPLPLSSMQKGSAETETAEETEKGRADLEVEASLDQRQRQRDNGTAHEHGSMVPQPRNHTL</sequence>
<evidence type="ECO:0000256" key="1">
    <source>
        <dbReference type="PROSITE-ProRule" id="PRU00259"/>
    </source>
</evidence>
<organism evidence="4">
    <name type="scientific">Rhizochromulina marina</name>
    <dbReference type="NCBI Taxonomy" id="1034831"/>
    <lineage>
        <taxon>Eukaryota</taxon>
        <taxon>Sar</taxon>
        <taxon>Stramenopiles</taxon>
        <taxon>Ochrophyta</taxon>
        <taxon>Dictyochophyceae</taxon>
        <taxon>Rhizochromulinales</taxon>
        <taxon>Rhizochromulina</taxon>
    </lineage>
</organism>
<feature type="repeat" description="ARM" evidence="1">
    <location>
        <begin position="179"/>
        <end position="209"/>
    </location>
</feature>
<protein>
    <recommendedName>
        <fullName evidence="3">RGS domain-containing protein</fullName>
    </recommendedName>
</protein>
<dbReference type="InterPro" id="IPR036305">
    <property type="entry name" value="RGS_sf"/>
</dbReference>
<evidence type="ECO:0000256" key="2">
    <source>
        <dbReference type="SAM" id="MobiDB-lite"/>
    </source>
</evidence>
<feature type="region of interest" description="Disordered" evidence="2">
    <location>
        <begin position="424"/>
        <end position="478"/>
    </location>
</feature>
<dbReference type="Pfam" id="PF00615">
    <property type="entry name" value="RGS"/>
    <property type="match status" value="1"/>
</dbReference>
<accession>A0A7S2RGI9</accession>
<feature type="compositionally biased region" description="Basic and acidic residues" evidence="2">
    <location>
        <begin position="437"/>
        <end position="467"/>
    </location>
</feature>